<dbReference type="EMBL" id="KZ293664">
    <property type="protein sequence ID" value="PBK90771.1"/>
    <property type="molecule type" value="Genomic_DNA"/>
</dbReference>
<organism evidence="3 4">
    <name type="scientific">Armillaria gallica</name>
    <name type="common">Bulbous honey fungus</name>
    <name type="synonym">Armillaria bulbosa</name>
    <dbReference type="NCBI Taxonomy" id="47427"/>
    <lineage>
        <taxon>Eukaryota</taxon>
        <taxon>Fungi</taxon>
        <taxon>Dikarya</taxon>
        <taxon>Basidiomycota</taxon>
        <taxon>Agaricomycotina</taxon>
        <taxon>Agaricomycetes</taxon>
        <taxon>Agaricomycetidae</taxon>
        <taxon>Agaricales</taxon>
        <taxon>Marasmiineae</taxon>
        <taxon>Physalacriaceae</taxon>
        <taxon>Armillaria</taxon>
    </lineage>
</organism>
<sequence length="381" mass="41726">MAPVQTNTPPLTDTEKAIIFQGLDGPLYATILYSLLCGLYTGILVVTLWTISTVKPRHIGRAMVIIILLLHIATIINLAIQWSETHSIFVDHGQNLLTKYAVYVSPDTVTSIGAGIVGAICSILADSTMIWRCWLVWGRRWLAILLPVIFLISATVFKIIDTYQKYIDPYGSTIGWVLYTSFMLASTLWCTSLIIYRIVTVARAGGGLGNYRHVLEVLVESSALFSVSLILYIAFLARNDISSIYFDTLAAFARGVAPTILVGRVAGGHARPDDSWQGSVTSGSLHFRNSTTGSRSSQSNSMTSHDLEAPEQEIDNEYGHFTPVADSREGGAREDGSEVQRGRDTIYCHCASAESLGDVSVDSESEICQDSSDVQQERDDE</sequence>
<dbReference type="InParanoid" id="A0A2H3D681"/>
<dbReference type="OMA" id="HIATIIN"/>
<feature type="compositionally biased region" description="Polar residues" evidence="1">
    <location>
        <begin position="276"/>
        <end position="289"/>
    </location>
</feature>
<dbReference type="OrthoDB" id="2983007at2759"/>
<keyword evidence="2" id="KW-0812">Transmembrane</keyword>
<evidence type="ECO:0000313" key="4">
    <source>
        <dbReference type="Proteomes" id="UP000217790"/>
    </source>
</evidence>
<evidence type="ECO:0000313" key="3">
    <source>
        <dbReference type="EMBL" id="PBK90771.1"/>
    </source>
</evidence>
<feature type="transmembrane region" description="Helical" evidence="2">
    <location>
        <begin position="141"/>
        <end position="160"/>
    </location>
</feature>
<feature type="transmembrane region" description="Helical" evidence="2">
    <location>
        <begin position="112"/>
        <end position="134"/>
    </location>
</feature>
<keyword evidence="4" id="KW-1185">Reference proteome</keyword>
<feature type="region of interest" description="Disordered" evidence="1">
    <location>
        <begin position="358"/>
        <end position="381"/>
    </location>
</feature>
<name>A0A2H3D681_ARMGA</name>
<reference evidence="4" key="1">
    <citation type="journal article" date="2017" name="Nat. Ecol. Evol.">
        <title>Genome expansion and lineage-specific genetic innovations in the forest pathogenic fungi Armillaria.</title>
        <authorList>
            <person name="Sipos G."/>
            <person name="Prasanna A.N."/>
            <person name="Walter M.C."/>
            <person name="O'Connor E."/>
            <person name="Balint B."/>
            <person name="Krizsan K."/>
            <person name="Kiss B."/>
            <person name="Hess J."/>
            <person name="Varga T."/>
            <person name="Slot J."/>
            <person name="Riley R."/>
            <person name="Boka B."/>
            <person name="Rigling D."/>
            <person name="Barry K."/>
            <person name="Lee J."/>
            <person name="Mihaltcheva S."/>
            <person name="LaButti K."/>
            <person name="Lipzen A."/>
            <person name="Waldron R."/>
            <person name="Moloney N.M."/>
            <person name="Sperisen C."/>
            <person name="Kredics L."/>
            <person name="Vagvoelgyi C."/>
            <person name="Patrignani A."/>
            <person name="Fitzpatrick D."/>
            <person name="Nagy I."/>
            <person name="Doyle S."/>
            <person name="Anderson J.B."/>
            <person name="Grigoriev I.V."/>
            <person name="Gueldener U."/>
            <person name="Muensterkoetter M."/>
            <person name="Nagy L.G."/>
        </authorList>
    </citation>
    <scope>NUCLEOTIDE SEQUENCE [LARGE SCALE GENOMIC DNA]</scope>
    <source>
        <strain evidence="4">Ar21-2</strain>
    </source>
</reference>
<dbReference type="AlphaFoldDB" id="A0A2H3D681"/>
<evidence type="ECO:0000256" key="2">
    <source>
        <dbReference type="SAM" id="Phobius"/>
    </source>
</evidence>
<feature type="transmembrane region" description="Helical" evidence="2">
    <location>
        <begin position="63"/>
        <end position="82"/>
    </location>
</feature>
<keyword evidence="2" id="KW-1133">Transmembrane helix</keyword>
<keyword evidence="2" id="KW-0472">Membrane</keyword>
<feature type="transmembrane region" description="Helical" evidence="2">
    <location>
        <begin position="217"/>
        <end position="237"/>
    </location>
</feature>
<feature type="compositionally biased region" description="Basic and acidic residues" evidence="1">
    <location>
        <begin position="326"/>
        <end position="343"/>
    </location>
</feature>
<proteinExistence type="predicted"/>
<protein>
    <submittedName>
        <fullName evidence="3">Uncharacterized protein</fullName>
    </submittedName>
</protein>
<evidence type="ECO:0000256" key="1">
    <source>
        <dbReference type="SAM" id="MobiDB-lite"/>
    </source>
</evidence>
<gene>
    <name evidence="3" type="ORF">ARMGADRAFT_1166737</name>
</gene>
<feature type="transmembrane region" description="Helical" evidence="2">
    <location>
        <begin position="31"/>
        <end position="51"/>
    </location>
</feature>
<feature type="region of interest" description="Disordered" evidence="1">
    <location>
        <begin position="321"/>
        <end position="343"/>
    </location>
</feature>
<dbReference type="Proteomes" id="UP000217790">
    <property type="component" value="Unassembled WGS sequence"/>
</dbReference>
<feature type="compositionally biased region" description="Low complexity" evidence="1">
    <location>
        <begin position="290"/>
        <end position="304"/>
    </location>
</feature>
<accession>A0A2H3D681</accession>
<feature type="transmembrane region" description="Helical" evidence="2">
    <location>
        <begin position="176"/>
        <end position="196"/>
    </location>
</feature>
<feature type="region of interest" description="Disordered" evidence="1">
    <location>
        <begin position="269"/>
        <end position="307"/>
    </location>
</feature>